<gene>
    <name evidence="1" type="ORF">DCAR_0624727</name>
</gene>
<keyword evidence="2" id="KW-1185">Reference proteome</keyword>
<dbReference type="EMBL" id="CP093348">
    <property type="protein sequence ID" value="WOH05312.1"/>
    <property type="molecule type" value="Genomic_DNA"/>
</dbReference>
<dbReference type="Proteomes" id="UP000077755">
    <property type="component" value="Chromosome 6"/>
</dbReference>
<reference evidence="1" key="1">
    <citation type="journal article" date="2016" name="Nat. Genet.">
        <title>A high-quality carrot genome assembly provides new insights into carotenoid accumulation and asterid genome evolution.</title>
        <authorList>
            <person name="Iorizzo M."/>
            <person name="Ellison S."/>
            <person name="Senalik D."/>
            <person name="Zeng P."/>
            <person name="Satapoomin P."/>
            <person name="Huang J."/>
            <person name="Bowman M."/>
            <person name="Iovene M."/>
            <person name="Sanseverino W."/>
            <person name="Cavagnaro P."/>
            <person name="Yildiz M."/>
            <person name="Macko-Podgorni A."/>
            <person name="Moranska E."/>
            <person name="Grzebelus E."/>
            <person name="Grzebelus D."/>
            <person name="Ashrafi H."/>
            <person name="Zheng Z."/>
            <person name="Cheng S."/>
            <person name="Spooner D."/>
            <person name="Van Deynze A."/>
            <person name="Simon P."/>
        </authorList>
    </citation>
    <scope>NUCLEOTIDE SEQUENCE</scope>
    <source>
        <tissue evidence="1">Leaf</tissue>
    </source>
</reference>
<organism evidence="1 2">
    <name type="scientific">Daucus carota subsp. sativus</name>
    <name type="common">Carrot</name>
    <dbReference type="NCBI Taxonomy" id="79200"/>
    <lineage>
        <taxon>Eukaryota</taxon>
        <taxon>Viridiplantae</taxon>
        <taxon>Streptophyta</taxon>
        <taxon>Embryophyta</taxon>
        <taxon>Tracheophyta</taxon>
        <taxon>Spermatophyta</taxon>
        <taxon>Magnoliopsida</taxon>
        <taxon>eudicotyledons</taxon>
        <taxon>Gunneridae</taxon>
        <taxon>Pentapetalae</taxon>
        <taxon>asterids</taxon>
        <taxon>campanulids</taxon>
        <taxon>Apiales</taxon>
        <taxon>Apiaceae</taxon>
        <taxon>Apioideae</taxon>
        <taxon>Scandiceae</taxon>
        <taxon>Daucinae</taxon>
        <taxon>Daucus</taxon>
        <taxon>Daucus sect. Daucus</taxon>
    </lineage>
</organism>
<proteinExistence type="predicted"/>
<name>A0AAF0XE28_DAUCS</name>
<protein>
    <submittedName>
        <fullName evidence="1">Uncharacterized protein</fullName>
    </submittedName>
</protein>
<sequence length="83" mass="9404">MLKIRAGKLEPLVQTPREVLFFMIQSIKTMIFGLYLEPDERNGITSYGLVENEFDLVHGLLQVEGALVGSSRTEKDCNQFDNV</sequence>
<evidence type="ECO:0000313" key="2">
    <source>
        <dbReference type="Proteomes" id="UP000077755"/>
    </source>
</evidence>
<dbReference type="AlphaFoldDB" id="A0AAF0XE28"/>
<evidence type="ECO:0000313" key="1">
    <source>
        <dbReference type="EMBL" id="WOH05312.1"/>
    </source>
</evidence>
<accession>A0AAF0XE28</accession>
<reference evidence="1" key="2">
    <citation type="submission" date="2022-03" db="EMBL/GenBank/DDBJ databases">
        <title>Draft title - Genomic analysis of global carrot germplasm unveils the trajectory of domestication and the origin of high carotenoid orange carrot.</title>
        <authorList>
            <person name="Iorizzo M."/>
            <person name="Ellison S."/>
            <person name="Senalik D."/>
            <person name="Macko-Podgorni A."/>
            <person name="Grzebelus D."/>
            <person name="Bostan H."/>
            <person name="Rolling W."/>
            <person name="Curaba J."/>
            <person name="Simon P."/>
        </authorList>
    </citation>
    <scope>NUCLEOTIDE SEQUENCE</scope>
    <source>
        <tissue evidence="1">Leaf</tissue>
    </source>
</reference>